<feature type="transmembrane region" description="Helical" evidence="2">
    <location>
        <begin position="196"/>
        <end position="214"/>
    </location>
</feature>
<dbReference type="PROSITE" id="PS50112">
    <property type="entry name" value="PAS"/>
    <property type="match status" value="1"/>
</dbReference>
<feature type="transmembrane region" description="Helical" evidence="2">
    <location>
        <begin position="234"/>
        <end position="253"/>
    </location>
</feature>
<evidence type="ECO:0000256" key="1">
    <source>
        <dbReference type="SAM" id="MobiDB-lite"/>
    </source>
</evidence>
<evidence type="ECO:0000313" key="4">
    <source>
        <dbReference type="EMBL" id="GIH20211.1"/>
    </source>
</evidence>
<dbReference type="Gene3D" id="3.30.450.20">
    <property type="entry name" value="PAS domain"/>
    <property type="match status" value="1"/>
</dbReference>
<name>A0A8J3R553_9ACTN</name>
<keyword evidence="5" id="KW-1185">Reference proteome</keyword>
<organism evidence="4 5">
    <name type="scientific">Rugosimonospora africana</name>
    <dbReference type="NCBI Taxonomy" id="556532"/>
    <lineage>
        <taxon>Bacteria</taxon>
        <taxon>Bacillati</taxon>
        <taxon>Actinomycetota</taxon>
        <taxon>Actinomycetes</taxon>
        <taxon>Micromonosporales</taxon>
        <taxon>Micromonosporaceae</taxon>
        <taxon>Rugosimonospora</taxon>
    </lineage>
</organism>
<dbReference type="CDD" id="cd00130">
    <property type="entry name" value="PAS"/>
    <property type="match status" value="1"/>
</dbReference>
<evidence type="ECO:0000256" key="2">
    <source>
        <dbReference type="SAM" id="Phobius"/>
    </source>
</evidence>
<protein>
    <recommendedName>
        <fullName evidence="3">PAS domain-containing protein</fullName>
    </recommendedName>
</protein>
<feature type="transmembrane region" description="Helical" evidence="2">
    <location>
        <begin position="23"/>
        <end position="49"/>
    </location>
</feature>
<keyword evidence="2" id="KW-0472">Membrane</keyword>
<keyword evidence="2" id="KW-1133">Transmembrane helix</keyword>
<comment type="caution">
    <text evidence="4">The sequence shown here is derived from an EMBL/GenBank/DDBJ whole genome shotgun (WGS) entry which is preliminary data.</text>
</comment>
<feature type="transmembrane region" description="Helical" evidence="2">
    <location>
        <begin position="296"/>
        <end position="314"/>
    </location>
</feature>
<dbReference type="Proteomes" id="UP000642748">
    <property type="component" value="Unassembled WGS sequence"/>
</dbReference>
<proteinExistence type="predicted"/>
<feature type="transmembrane region" description="Helical" evidence="2">
    <location>
        <begin position="101"/>
        <end position="122"/>
    </location>
</feature>
<evidence type="ECO:0000259" key="3">
    <source>
        <dbReference type="PROSITE" id="PS50112"/>
    </source>
</evidence>
<dbReference type="InterPro" id="IPR035965">
    <property type="entry name" value="PAS-like_dom_sf"/>
</dbReference>
<dbReference type="AlphaFoldDB" id="A0A8J3R553"/>
<gene>
    <name evidence="4" type="ORF">Raf01_83830</name>
</gene>
<dbReference type="SMART" id="SM00091">
    <property type="entry name" value="PAS"/>
    <property type="match status" value="1"/>
</dbReference>
<sequence>MKPFFVRNCTPKPASGQVPDRLIAGYTALMALFGAGVFAGFGVFSWAAIGLSGAGAIVAGISRYGPTRPLPWWMLAAAMLAMAAGDVIYDAEATGWFSAPVIANGCYLATFPLLTCGLIQIARSGAMRLDWARTLDMLTFTCAATLVVWVWLVAPRLADNDLDPAAKSTLAAYAIGDLLILLTTARLVVAARRNTAMILLAAGGAALLTADLWYTLTTLRSGWHAGGLGEAPYLLTYACWGMAALQPSMVHLTEPTAARYRQLSVLSTGLLTLSLATPPGILLFEAGTGQIHDGPVLAIVWMLMSAFVITRLVTTSRQQRQTAAREHRLRHACDRLAAAVDTTMVTSVVCEAVKELMPTGLVHAHVLAVHDRRLPASPDPAAELLRRYPPPRADQRRSRLLNTRTLHPDLRDRLDQLPATLACPLTVDHADPGAPELGALLVAGEHRALTAIQDLVEVLAAQAAQALQRIALTDAVDRQGDEEFLRTATRNSIDAVLIIDGDRRIRYASPALANLVGTDVPILAVLSDVLPTENQEQIERTLRAAHRSSQTSGARDWWHLSRPDGSPMIVEVNCRDLRHDRTVRGYVITVRDLAEQDAGQREAIRRALSRSPAAQNRDSVQRRFGPAPG</sequence>
<evidence type="ECO:0000313" key="5">
    <source>
        <dbReference type="Proteomes" id="UP000642748"/>
    </source>
</evidence>
<feature type="transmembrane region" description="Helical" evidence="2">
    <location>
        <begin position="265"/>
        <end position="284"/>
    </location>
</feature>
<accession>A0A8J3R553</accession>
<dbReference type="NCBIfam" id="TIGR00229">
    <property type="entry name" value="sensory_box"/>
    <property type="match status" value="1"/>
</dbReference>
<dbReference type="InterPro" id="IPR013656">
    <property type="entry name" value="PAS_4"/>
</dbReference>
<feature type="domain" description="PAS" evidence="3">
    <location>
        <begin position="481"/>
        <end position="517"/>
    </location>
</feature>
<feature type="transmembrane region" description="Helical" evidence="2">
    <location>
        <begin position="70"/>
        <end position="89"/>
    </location>
</feature>
<dbReference type="InterPro" id="IPR000014">
    <property type="entry name" value="PAS"/>
</dbReference>
<keyword evidence="2" id="KW-0812">Transmembrane</keyword>
<dbReference type="SUPFAM" id="SSF55785">
    <property type="entry name" value="PYP-like sensor domain (PAS domain)"/>
    <property type="match status" value="1"/>
</dbReference>
<reference evidence="4" key="1">
    <citation type="submission" date="2021-01" db="EMBL/GenBank/DDBJ databases">
        <title>Whole genome shotgun sequence of Rugosimonospora africana NBRC 104875.</title>
        <authorList>
            <person name="Komaki H."/>
            <person name="Tamura T."/>
        </authorList>
    </citation>
    <scope>NUCLEOTIDE SEQUENCE</scope>
    <source>
        <strain evidence="4">NBRC 104875</strain>
    </source>
</reference>
<dbReference type="EMBL" id="BONZ01000090">
    <property type="protein sequence ID" value="GIH20211.1"/>
    <property type="molecule type" value="Genomic_DNA"/>
</dbReference>
<dbReference type="Pfam" id="PF08448">
    <property type="entry name" value="PAS_4"/>
    <property type="match status" value="1"/>
</dbReference>
<feature type="region of interest" description="Disordered" evidence="1">
    <location>
        <begin position="607"/>
        <end position="629"/>
    </location>
</feature>
<feature type="transmembrane region" description="Helical" evidence="2">
    <location>
        <begin position="134"/>
        <end position="154"/>
    </location>
</feature>
<feature type="transmembrane region" description="Helical" evidence="2">
    <location>
        <begin position="170"/>
        <end position="189"/>
    </location>
</feature>